<sequence length="264" mass="29336">MSKRILFLFFLAVPVLSAKAGIFVLNGLTHLYKVENGQVLKGKVQIQNTADHPQDVKIYLQDLSYFADGRTLYIDPQTNEKSNAGWVKLNTNLITLKGKEKLDIFYEITVPQNVTDIGTYWSVLIIEPTQIIESAKQTGVTITNTMRYAIQLITNVQPEKAKTDLNFERVDIEINGTNREVKLAVANKGTLYTRPVAGIEIFDRITGSKVGSFQSGPMGLLPSTSKMFTIDISAVNPGNYSAVLLLSDQNDNAFAMNIDLELKE</sequence>
<evidence type="ECO:0008006" key="3">
    <source>
        <dbReference type="Google" id="ProtNLM"/>
    </source>
</evidence>
<dbReference type="OrthoDB" id="1119204at2"/>
<keyword evidence="2" id="KW-1185">Reference proteome</keyword>
<dbReference type="RefSeq" id="WP_132121931.1">
    <property type="nucleotide sequence ID" value="NZ_SMJU01000020.1"/>
</dbReference>
<organism evidence="1 2">
    <name type="scientific">Arundinibacter roseus</name>
    <dbReference type="NCBI Taxonomy" id="2070510"/>
    <lineage>
        <taxon>Bacteria</taxon>
        <taxon>Pseudomonadati</taxon>
        <taxon>Bacteroidota</taxon>
        <taxon>Cytophagia</taxon>
        <taxon>Cytophagales</taxon>
        <taxon>Spirosomataceae</taxon>
        <taxon>Arundinibacter</taxon>
    </lineage>
</organism>
<dbReference type="EMBL" id="SMJU01000020">
    <property type="protein sequence ID" value="TDB59536.1"/>
    <property type="molecule type" value="Genomic_DNA"/>
</dbReference>
<proteinExistence type="predicted"/>
<accession>A0A4R4JZG3</accession>
<comment type="caution">
    <text evidence="1">The sequence shown here is derived from an EMBL/GenBank/DDBJ whole genome shotgun (WGS) entry which is preliminary data.</text>
</comment>
<name>A0A4R4JZG3_9BACT</name>
<dbReference type="Proteomes" id="UP000295706">
    <property type="component" value="Unassembled WGS sequence"/>
</dbReference>
<protein>
    <recommendedName>
        <fullName evidence="3">DUF3324 domain-containing protein</fullName>
    </recommendedName>
</protein>
<evidence type="ECO:0000313" key="2">
    <source>
        <dbReference type="Proteomes" id="UP000295706"/>
    </source>
</evidence>
<gene>
    <name evidence="1" type="ORF">EZE20_22290</name>
</gene>
<dbReference type="AlphaFoldDB" id="A0A4R4JZG3"/>
<reference evidence="1 2" key="1">
    <citation type="submission" date="2019-02" db="EMBL/GenBank/DDBJ databases">
        <title>Arundinibacter roseus gen. nov., sp. nov., a new member of the family Cytophagaceae.</title>
        <authorList>
            <person name="Szuroczki S."/>
            <person name="Khayer B."/>
            <person name="Sproer C."/>
            <person name="Toumi M."/>
            <person name="Szabo A."/>
            <person name="Felfoldi T."/>
            <person name="Schumann P."/>
            <person name="Toth E."/>
        </authorList>
    </citation>
    <scope>NUCLEOTIDE SEQUENCE [LARGE SCALE GENOMIC DNA]</scope>
    <source>
        <strain evidence="1 2">DMA-k-7a</strain>
    </source>
</reference>
<evidence type="ECO:0000313" key="1">
    <source>
        <dbReference type="EMBL" id="TDB59536.1"/>
    </source>
</evidence>